<dbReference type="PATRIC" id="fig|585538.3.peg.822"/>
<evidence type="ECO:0000313" key="2">
    <source>
        <dbReference type="Proteomes" id="UP000008459"/>
    </source>
</evidence>
<evidence type="ECO:0000313" key="1">
    <source>
        <dbReference type="EMBL" id="AEE70405.1"/>
    </source>
</evidence>
<name>F4D5Y0_HELPX</name>
<protein>
    <submittedName>
        <fullName evidence="1">Uncharacterized protein</fullName>
    </submittedName>
</protein>
<dbReference type="EMBL" id="CP002605">
    <property type="protein sequence ID" value="AEE70405.1"/>
    <property type="molecule type" value="Genomic_DNA"/>
</dbReference>
<gene>
    <name evidence="1" type="ORF">HMPREF0462_0800</name>
</gene>
<dbReference type="Proteomes" id="UP000008459">
    <property type="component" value="Chromosome"/>
</dbReference>
<sequence length="41" mass="4763">MFFMGMILILEIIKSPLHKIPFDRNDLKSHPGLLYSNDGFI</sequence>
<organism evidence="1 2">
    <name type="scientific">Helicobacter pylori 83</name>
    <dbReference type="NCBI Taxonomy" id="585538"/>
    <lineage>
        <taxon>Bacteria</taxon>
        <taxon>Pseudomonadati</taxon>
        <taxon>Campylobacterota</taxon>
        <taxon>Epsilonproteobacteria</taxon>
        <taxon>Campylobacterales</taxon>
        <taxon>Helicobacteraceae</taxon>
        <taxon>Helicobacter</taxon>
    </lineage>
</organism>
<proteinExistence type="predicted"/>
<dbReference type="KEGG" id="hpx:HMPREF0462_0800"/>
<reference evidence="1 2" key="1">
    <citation type="submission" date="2011-03" db="EMBL/GenBank/DDBJ databases">
        <authorList>
            <person name="Muzny D."/>
            <person name="Qin X."/>
            <person name="Deng J."/>
            <person name="Jiang H."/>
            <person name="Liu Y."/>
            <person name="Qu J."/>
            <person name="Song X.-Z."/>
            <person name="Zhang L."/>
            <person name="Thornton R."/>
            <person name="Coyle M."/>
            <person name="Francisco L."/>
            <person name="Jackson L."/>
            <person name="Javaid M."/>
            <person name="Korchina V."/>
            <person name="Kovar C."/>
            <person name="Mata R."/>
            <person name="Mathew T."/>
            <person name="Ngo R."/>
            <person name="Nguyen L."/>
            <person name="Nguyen N."/>
            <person name="Okwuonu G."/>
            <person name="Ongeri F."/>
            <person name="Pham C."/>
            <person name="Simmons D."/>
            <person name="Wilczek-Boney K."/>
            <person name="Hale W."/>
            <person name="Jakkamsetti A."/>
            <person name="Pham P."/>
            <person name="Ruth R."/>
            <person name="San Lucas F."/>
            <person name="Warren J."/>
            <person name="Zhang J."/>
            <person name="Zhao Z."/>
            <person name="Zhou C."/>
            <person name="Zhu D."/>
            <person name="Lee S."/>
            <person name="Bess C."/>
            <person name="Blankenburg K."/>
            <person name="Forbes L."/>
            <person name="Fu Q."/>
            <person name="Gubbala S."/>
            <person name="Hirani K."/>
            <person name="Jayaseelan J.C."/>
            <person name="Lara F."/>
            <person name="Munidasa M."/>
            <person name="Palculict T."/>
            <person name="Patil S."/>
            <person name="Pu L.-L."/>
            <person name="Saada N."/>
            <person name="Tang L."/>
            <person name="Weissenberger G."/>
            <person name="Zhu Y."/>
            <person name="Hemphill L."/>
            <person name="Shang Y."/>
            <person name="Youmans B."/>
            <person name="Ayvaz T."/>
            <person name="Ross M."/>
            <person name="Santibanez J."/>
            <person name="Aqrawi P."/>
            <person name="Gross S."/>
            <person name="Joshi V."/>
            <person name="Fowler G."/>
            <person name="Nazareth L."/>
            <person name="Reid J."/>
            <person name="Worley K."/>
            <person name="Petrosino J."/>
            <person name="Highlander S."/>
            <person name="Gibbs R."/>
            <person name="Gibbs R."/>
        </authorList>
    </citation>
    <scope>NUCLEOTIDE SEQUENCE [LARGE SCALE GENOMIC DNA]</scope>
    <source>
        <strain evidence="1 2">83</strain>
    </source>
</reference>
<dbReference type="HOGENOM" id="CLU_3328742_0_0_7"/>
<accession>F4D5Y0</accession>
<dbReference type="AlphaFoldDB" id="F4D5Y0"/>